<feature type="coiled-coil region" evidence="6">
    <location>
        <begin position="300"/>
        <end position="383"/>
    </location>
</feature>
<evidence type="ECO:0000256" key="3">
    <source>
        <dbReference type="ARBA" id="ARBA00022840"/>
    </source>
</evidence>
<dbReference type="EMBL" id="LNYS01000006">
    <property type="protein sequence ID" value="KTD52354.1"/>
    <property type="molecule type" value="Genomic_DNA"/>
</dbReference>
<dbReference type="Proteomes" id="UP000054618">
    <property type="component" value="Unassembled WGS sequence"/>
</dbReference>
<dbReference type="OrthoDB" id="9808768at2"/>
<dbReference type="GO" id="GO:0005694">
    <property type="term" value="C:chromosome"/>
    <property type="evidence" value="ECO:0007669"/>
    <property type="project" value="InterPro"/>
</dbReference>
<dbReference type="InterPro" id="IPR027417">
    <property type="entry name" value="P-loop_NTPase"/>
</dbReference>
<dbReference type="InterPro" id="IPR011890">
    <property type="entry name" value="SMC_prok"/>
</dbReference>
<gene>
    <name evidence="6 8" type="primary">smc</name>
    <name evidence="8" type="ORF">Lqui_1198</name>
</gene>
<evidence type="ECO:0000256" key="2">
    <source>
        <dbReference type="ARBA" id="ARBA00022741"/>
    </source>
</evidence>
<feature type="domain" description="RecF/RecN/SMC N-terminal" evidence="7">
    <location>
        <begin position="327"/>
        <end position="1148"/>
    </location>
</feature>
<keyword evidence="1 6" id="KW-0963">Cytoplasm</keyword>
<dbReference type="InterPro" id="IPR003395">
    <property type="entry name" value="RecF/RecN/SMC_N"/>
</dbReference>
<comment type="domain">
    <text evidence="6">Contains large globular domains required for ATP hydrolysis at each terminus and a third globular domain forming a flexible hinge near the middle of the molecule. These domains are separated by coiled-coil structures.</text>
</comment>
<dbReference type="HAMAP" id="MF_01894">
    <property type="entry name" value="Smc_prok"/>
    <property type="match status" value="1"/>
</dbReference>
<keyword evidence="2 6" id="KW-0547">Nucleotide-binding</keyword>
<organism evidence="8 9">
    <name type="scientific">Legionella quinlivanii</name>
    <dbReference type="NCBI Taxonomy" id="45073"/>
    <lineage>
        <taxon>Bacteria</taxon>
        <taxon>Pseudomonadati</taxon>
        <taxon>Pseudomonadota</taxon>
        <taxon>Gammaproteobacteria</taxon>
        <taxon>Legionellales</taxon>
        <taxon>Legionellaceae</taxon>
        <taxon>Legionella</taxon>
    </lineage>
</organism>
<dbReference type="GO" id="GO:0005737">
    <property type="term" value="C:cytoplasm"/>
    <property type="evidence" value="ECO:0007669"/>
    <property type="project" value="UniProtKB-SubCell"/>
</dbReference>
<comment type="subcellular location">
    <subcellularLocation>
        <location evidence="6">Cytoplasm</location>
    </subcellularLocation>
</comment>
<dbReference type="InterPro" id="IPR036277">
    <property type="entry name" value="SMC_hinge_sf"/>
</dbReference>
<dbReference type="InterPro" id="IPR024704">
    <property type="entry name" value="SMC"/>
</dbReference>
<evidence type="ECO:0000256" key="1">
    <source>
        <dbReference type="ARBA" id="ARBA00022490"/>
    </source>
</evidence>
<comment type="subunit">
    <text evidence="6">Homodimer.</text>
</comment>
<comment type="similarity">
    <text evidence="6">Belongs to the SMC family.</text>
</comment>
<evidence type="ECO:0000256" key="5">
    <source>
        <dbReference type="ARBA" id="ARBA00023125"/>
    </source>
</evidence>
<comment type="function">
    <text evidence="6">Required for chromosome condensation and partitioning.</text>
</comment>
<dbReference type="PANTHER" id="PTHR43977">
    <property type="entry name" value="STRUCTURAL MAINTENANCE OF CHROMOSOMES PROTEIN 3"/>
    <property type="match status" value="1"/>
</dbReference>
<dbReference type="GO" id="GO:0007062">
    <property type="term" value="P:sister chromatid cohesion"/>
    <property type="evidence" value="ECO:0007669"/>
    <property type="project" value="InterPro"/>
</dbReference>
<proteinExistence type="inferred from homology"/>
<feature type="coiled-coil region" evidence="6">
    <location>
        <begin position="191"/>
        <end position="261"/>
    </location>
</feature>
<keyword evidence="3 6" id="KW-0067">ATP-binding</keyword>
<dbReference type="GO" id="GO:0005524">
    <property type="term" value="F:ATP binding"/>
    <property type="evidence" value="ECO:0007669"/>
    <property type="project" value="UniProtKB-UniRule"/>
</dbReference>
<sequence length="1164" mass="133693">MQLKQLKLAGFKSFVDPTVIPFPSQLVAVVGPNGCGKSNVIDAVRWVMGESAAKNLRGESMTDVIFNGSSTRKAVGQASVELVFDNSMGRLTGQYASYQEISVKRLITRDGDSSYFLNGTRCRRRDITDIFLGTGAGARGYSIIGQGTISKIIEARPEELRAFLEEAAGISKYKERRRETVLRIGHTRENLLRVADVREELGKQLQRLERQAKTAARYQELVEQEKRCKAEILALKWDALIKEQEQTRKNLAQLLISYEQHQTQSTTAYRVCTEMRESLYQKNQQFQLLQEQFYQLATEIARLEESREQQHREKQRLQSDQQQLQNDWQTVCEQLQLDAETLASSELNQKELDVKLDRLRHELNECTQAYQSLQEEFAVWQNTAGEVSIHLNKLSRDSQLEQLRLQHIQQRTQECQIRLEKITIEKQQLSPIEGFDEQFNGLQDALCEAAEQCEQAETQSQLLVADIQALKRLANETESSLRQQQSRSHQLNVEQASLSAALHNRVNQQHTIPEPWSARSRLIEKMQVEEGWEYAIELILGLGMHAVVVDDISELMSALSEQQITGGTFTTAARTAQVKQEIPCLADKIQGVIPESPVNLRRIFAAADLEQARAWLPRLKSEESVITPQGIWMAQAWLQVILPQEQSGESLLVKQQQLNHCREKLAECEGVLEVLQAQLEEVREQIQNKEFELENWQDNRRQRQDQQRQLKAEIDALERQIAHQKQIRHRIDEETDELYQQLEELNLEKEEVQSKLSLTRQDLQRYEQEHARFNAEKQIWDEHSRARRQSLDDCRSRIHQIELQREREALINKQLSANIQREEVRQQTIGERLEKIAQRLFELETPDSSRTNSLDAKLAQHQELEDVLCQYREAIDSLNQSLSHQESLYKAEESAAKTLQDKTQQEQLQLQTLTVRIDTVLENLHELNVNPQSILNEIPEESTWALCEQQLQEIVDKIGRLGAINLAAIEEYETEAQRKLYLDEQHNDLTEALSTLEAAIEKMDKETRQRLQITFDEVNSRFQSLFPRLFGGGRAFLELTCDNLLEAGIMVMAQPPGKRNSTIHLLSGGEKAMTAVALVFAIFQLNPSPFCMLDEVDAPLDDVNVGRFCALVKEMSQFVQFLFITHNKIAMELADHLIGVTMREPGVSRVVTVDVEQALVMTES</sequence>
<dbReference type="CDD" id="cd03278">
    <property type="entry name" value="ABC_SMC_barmotin"/>
    <property type="match status" value="2"/>
</dbReference>
<evidence type="ECO:0000256" key="4">
    <source>
        <dbReference type="ARBA" id="ARBA00023054"/>
    </source>
</evidence>
<dbReference type="PATRIC" id="fig|45073.5.peg.1263"/>
<keyword evidence="4 6" id="KW-0175">Coiled coil</keyword>
<dbReference type="AlphaFoldDB" id="A0A0W0Y6P1"/>
<dbReference type="GO" id="GO:0006260">
    <property type="term" value="P:DNA replication"/>
    <property type="evidence" value="ECO:0007669"/>
    <property type="project" value="UniProtKB-UniRule"/>
</dbReference>
<evidence type="ECO:0000313" key="9">
    <source>
        <dbReference type="Proteomes" id="UP000054618"/>
    </source>
</evidence>
<dbReference type="SUPFAM" id="SSF52540">
    <property type="entry name" value="P-loop containing nucleoside triphosphate hydrolases"/>
    <property type="match status" value="1"/>
</dbReference>
<name>A0A0W0Y6P1_9GAMM</name>
<dbReference type="RefSeq" id="WP_058507269.1">
    <property type="nucleotide sequence ID" value="NZ_CAAAIK010000003.1"/>
</dbReference>
<evidence type="ECO:0000259" key="7">
    <source>
        <dbReference type="Pfam" id="PF02463"/>
    </source>
</evidence>
<dbReference type="SUPFAM" id="SSF75553">
    <property type="entry name" value="Smc hinge domain"/>
    <property type="match status" value="1"/>
</dbReference>
<reference evidence="8 9" key="1">
    <citation type="submission" date="2015-11" db="EMBL/GenBank/DDBJ databases">
        <title>Genomic analysis of 38 Legionella species identifies large and diverse effector repertoires.</title>
        <authorList>
            <person name="Burstein D."/>
            <person name="Amaro F."/>
            <person name="Zusman T."/>
            <person name="Lifshitz Z."/>
            <person name="Cohen O."/>
            <person name="Gilbert J.A."/>
            <person name="Pupko T."/>
            <person name="Shuman H.A."/>
            <person name="Segal G."/>
        </authorList>
    </citation>
    <scope>NUCLEOTIDE SEQUENCE [LARGE SCALE GENOMIC DNA]</scope>
    <source>
        <strain evidence="8 9">CDC#1442-AUS-E</strain>
    </source>
</reference>
<dbReference type="GO" id="GO:0007059">
    <property type="term" value="P:chromosome segregation"/>
    <property type="evidence" value="ECO:0007669"/>
    <property type="project" value="UniProtKB-UniRule"/>
</dbReference>
<dbReference type="GO" id="GO:0016887">
    <property type="term" value="F:ATP hydrolysis activity"/>
    <property type="evidence" value="ECO:0007669"/>
    <property type="project" value="InterPro"/>
</dbReference>
<feature type="coiled-coil region" evidence="6">
    <location>
        <begin position="982"/>
        <end position="1009"/>
    </location>
</feature>
<feature type="coiled-coil region" evidence="6">
    <location>
        <begin position="658"/>
        <end position="783"/>
    </location>
</feature>
<keyword evidence="9" id="KW-1185">Reference proteome</keyword>
<evidence type="ECO:0000313" key="8">
    <source>
        <dbReference type="EMBL" id="KTD52354.1"/>
    </source>
</evidence>
<accession>A0A0W0Y6P1</accession>
<feature type="domain" description="RecF/RecN/SMC N-terminal" evidence="7">
    <location>
        <begin position="3"/>
        <end position="131"/>
    </location>
</feature>
<evidence type="ECO:0000256" key="6">
    <source>
        <dbReference type="HAMAP-Rule" id="MF_01894"/>
    </source>
</evidence>
<dbReference type="PIRSF" id="PIRSF005719">
    <property type="entry name" value="SMC"/>
    <property type="match status" value="1"/>
</dbReference>
<comment type="caution">
    <text evidence="8">The sequence shown here is derived from an EMBL/GenBank/DDBJ whole genome shotgun (WGS) entry which is preliminary data.</text>
</comment>
<dbReference type="Gene3D" id="3.40.50.300">
    <property type="entry name" value="P-loop containing nucleotide triphosphate hydrolases"/>
    <property type="match status" value="2"/>
</dbReference>
<feature type="binding site" evidence="6">
    <location>
        <begin position="32"/>
        <end position="39"/>
    </location>
    <ligand>
        <name>ATP</name>
        <dbReference type="ChEBI" id="CHEBI:30616"/>
    </ligand>
</feature>
<dbReference type="GO" id="GO:0003677">
    <property type="term" value="F:DNA binding"/>
    <property type="evidence" value="ECO:0007669"/>
    <property type="project" value="UniProtKB-UniRule"/>
</dbReference>
<dbReference type="NCBIfam" id="TIGR02168">
    <property type="entry name" value="SMC_prok_B"/>
    <property type="match status" value="1"/>
</dbReference>
<feature type="coiled-coil region" evidence="6">
    <location>
        <begin position="453"/>
        <end position="487"/>
    </location>
</feature>
<dbReference type="GO" id="GO:0030261">
    <property type="term" value="P:chromosome condensation"/>
    <property type="evidence" value="ECO:0007669"/>
    <property type="project" value="InterPro"/>
</dbReference>
<keyword evidence="5 6" id="KW-0238">DNA-binding</keyword>
<dbReference type="Pfam" id="PF02463">
    <property type="entry name" value="SMC_N"/>
    <property type="match status" value="2"/>
</dbReference>
<protein>
    <recommendedName>
        <fullName evidence="6">Chromosome partition protein Smc</fullName>
    </recommendedName>
</protein>
<dbReference type="STRING" id="45073.Lqui_1198"/>